<evidence type="ECO:0000313" key="1">
    <source>
        <dbReference type="EMBL" id="RHH16441.1"/>
    </source>
</evidence>
<evidence type="ECO:0000313" key="2">
    <source>
        <dbReference type="Proteomes" id="UP000266644"/>
    </source>
</evidence>
<sequence>MPVPILPNRYRHLFFQPKRSVSYQSNPCPPITPAMALATAMITFKRIFQLFFFICLSD</sequence>
<accession>A0A396C851</accession>
<dbReference type="EMBL" id="QRJE01000001">
    <property type="protein sequence ID" value="RHH16441.1"/>
    <property type="molecule type" value="Genomic_DNA"/>
</dbReference>
<name>A0A396C851_BACFG</name>
<comment type="caution">
    <text evidence="1">The sequence shown here is derived from an EMBL/GenBank/DDBJ whole genome shotgun (WGS) entry which is preliminary data.</text>
</comment>
<organism evidence="1 2">
    <name type="scientific">Bacteroides fragilis</name>
    <dbReference type="NCBI Taxonomy" id="817"/>
    <lineage>
        <taxon>Bacteria</taxon>
        <taxon>Pseudomonadati</taxon>
        <taxon>Bacteroidota</taxon>
        <taxon>Bacteroidia</taxon>
        <taxon>Bacteroidales</taxon>
        <taxon>Bacteroidaceae</taxon>
        <taxon>Bacteroides</taxon>
    </lineage>
</organism>
<proteinExistence type="predicted"/>
<protein>
    <submittedName>
        <fullName evidence="1">Uncharacterized protein</fullName>
    </submittedName>
</protein>
<dbReference type="AlphaFoldDB" id="A0A396C851"/>
<gene>
    <name evidence="1" type="ORF">DW228_00585</name>
</gene>
<reference evidence="1 2" key="1">
    <citation type="submission" date="2018-08" db="EMBL/GenBank/DDBJ databases">
        <title>A genome reference for cultivated species of the human gut microbiota.</title>
        <authorList>
            <person name="Zou Y."/>
            <person name="Xue W."/>
            <person name="Luo G."/>
        </authorList>
    </citation>
    <scope>NUCLEOTIDE SEQUENCE [LARGE SCALE GENOMIC DNA]</scope>
    <source>
        <strain evidence="1 2">AM18-6</strain>
    </source>
</reference>
<dbReference type="Proteomes" id="UP000266644">
    <property type="component" value="Unassembled WGS sequence"/>
</dbReference>